<accession>A0AC34QAB5</accession>
<evidence type="ECO:0000313" key="1">
    <source>
        <dbReference type="Proteomes" id="UP000887576"/>
    </source>
</evidence>
<evidence type="ECO:0000313" key="2">
    <source>
        <dbReference type="WBParaSite" id="JU765_v2.g14411.t1"/>
    </source>
</evidence>
<name>A0AC34QAB5_9BILA</name>
<reference evidence="2" key="1">
    <citation type="submission" date="2022-11" db="UniProtKB">
        <authorList>
            <consortium name="WormBaseParasite"/>
        </authorList>
    </citation>
    <scope>IDENTIFICATION</scope>
</reference>
<sequence>MAENATDPLMLESIEGVNDNVRSACPIEKNAVFACNFRNPRYFCVCNYANISTVFDDNSTFCDVRIHVPRLKNVVATARIVMPNVTMTDKELEGKFLDVMGEFGGFKKENILIFRKKCVPGKLDQVDYFFIVRPVQFFDVFGDYQRLDTSYFTDNSDLFIQNKLRFIHCKTVDPENYPDQIEGIEDKPFWMPIILLS</sequence>
<protein>
    <submittedName>
        <fullName evidence="2">Uncharacterized protein</fullName>
    </submittedName>
</protein>
<proteinExistence type="predicted"/>
<dbReference type="Proteomes" id="UP000887576">
    <property type="component" value="Unplaced"/>
</dbReference>
<dbReference type="WBParaSite" id="JU765_v2.g14411.t1">
    <property type="protein sequence ID" value="JU765_v2.g14411.t1"/>
    <property type="gene ID" value="JU765_v2.g14411"/>
</dbReference>
<organism evidence="1 2">
    <name type="scientific">Panagrolaimus sp. JU765</name>
    <dbReference type="NCBI Taxonomy" id="591449"/>
    <lineage>
        <taxon>Eukaryota</taxon>
        <taxon>Metazoa</taxon>
        <taxon>Ecdysozoa</taxon>
        <taxon>Nematoda</taxon>
        <taxon>Chromadorea</taxon>
        <taxon>Rhabditida</taxon>
        <taxon>Tylenchina</taxon>
        <taxon>Panagrolaimomorpha</taxon>
        <taxon>Panagrolaimoidea</taxon>
        <taxon>Panagrolaimidae</taxon>
        <taxon>Panagrolaimus</taxon>
    </lineage>
</organism>